<gene>
    <name evidence="2" type="ORF">C8R41DRAFT_587021</name>
</gene>
<organism evidence="2 3">
    <name type="scientific">Lentinula lateritia</name>
    <dbReference type="NCBI Taxonomy" id="40482"/>
    <lineage>
        <taxon>Eukaryota</taxon>
        <taxon>Fungi</taxon>
        <taxon>Dikarya</taxon>
        <taxon>Basidiomycota</taxon>
        <taxon>Agaricomycotina</taxon>
        <taxon>Agaricomycetes</taxon>
        <taxon>Agaricomycetidae</taxon>
        <taxon>Agaricales</taxon>
        <taxon>Marasmiineae</taxon>
        <taxon>Omphalotaceae</taxon>
        <taxon>Lentinula</taxon>
    </lineage>
</organism>
<accession>A0ABQ8V3U4</accession>
<evidence type="ECO:0008006" key="4">
    <source>
        <dbReference type="Google" id="ProtNLM"/>
    </source>
</evidence>
<comment type="caution">
    <text evidence="2">The sequence shown here is derived from an EMBL/GenBank/DDBJ whole genome shotgun (WGS) entry which is preliminary data.</text>
</comment>
<evidence type="ECO:0000256" key="1">
    <source>
        <dbReference type="SAM" id="Phobius"/>
    </source>
</evidence>
<evidence type="ECO:0000313" key="2">
    <source>
        <dbReference type="EMBL" id="KAJ4472743.1"/>
    </source>
</evidence>
<keyword evidence="1" id="KW-1133">Transmembrane helix</keyword>
<sequence length="84" mass="10185">MVYQWWTLHAFLLLQFICVLFGMFHLLRVTCILWFLQCFLRHHTYSFHLRHSSRSSLCKCTYFTSIEHAFYSISSCSVRRFHSG</sequence>
<feature type="transmembrane region" description="Helical" evidence="1">
    <location>
        <begin position="12"/>
        <end position="36"/>
    </location>
</feature>
<proteinExistence type="predicted"/>
<evidence type="ECO:0000313" key="3">
    <source>
        <dbReference type="Proteomes" id="UP001150217"/>
    </source>
</evidence>
<reference evidence="2" key="1">
    <citation type="submission" date="2022-08" db="EMBL/GenBank/DDBJ databases">
        <title>A Global Phylogenomic Analysis of the Shiitake Genus Lentinula.</title>
        <authorList>
            <consortium name="DOE Joint Genome Institute"/>
            <person name="Sierra-Patev S."/>
            <person name="Min B."/>
            <person name="Naranjo-Ortiz M."/>
            <person name="Looney B."/>
            <person name="Konkel Z."/>
            <person name="Slot J.C."/>
            <person name="Sakamoto Y."/>
            <person name="Steenwyk J.L."/>
            <person name="Rokas A."/>
            <person name="Carro J."/>
            <person name="Camarero S."/>
            <person name="Ferreira P."/>
            <person name="Molpeceres G."/>
            <person name="Ruiz-Duenas F.J."/>
            <person name="Serrano A."/>
            <person name="Henrissat B."/>
            <person name="Drula E."/>
            <person name="Hughes K.W."/>
            <person name="Mata J.L."/>
            <person name="Ishikawa N.K."/>
            <person name="Vargas-Isla R."/>
            <person name="Ushijima S."/>
            <person name="Smith C.A."/>
            <person name="Ahrendt S."/>
            <person name="Andreopoulos W."/>
            <person name="He G."/>
            <person name="Labutti K."/>
            <person name="Lipzen A."/>
            <person name="Ng V."/>
            <person name="Riley R."/>
            <person name="Sandor L."/>
            <person name="Barry K."/>
            <person name="Martinez A.T."/>
            <person name="Xiao Y."/>
            <person name="Gibbons J.G."/>
            <person name="Terashima K."/>
            <person name="Grigoriev I.V."/>
            <person name="Hibbett D.S."/>
        </authorList>
    </citation>
    <scope>NUCLEOTIDE SEQUENCE</scope>
    <source>
        <strain evidence="2">RHP3577 ss4</strain>
    </source>
</reference>
<dbReference type="Proteomes" id="UP001150217">
    <property type="component" value="Unassembled WGS sequence"/>
</dbReference>
<keyword evidence="1" id="KW-0812">Transmembrane</keyword>
<name>A0ABQ8V3U4_9AGAR</name>
<keyword evidence="3" id="KW-1185">Reference proteome</keyword>
<keyword evidence="1" id="KW-0472">Membrane</keyword>
<dbReference type="EMBL" id="JANVFT010000082">
    <property type="protein sequence ID" value="KAJ4472743.1"/>
    <property type="molecule type" value="Genomic_DNA"/>
</dbReference>
<protein>
    <recommendedName>
        <fullName evidence="4">Secreted protein</fullName>
    </recommendedName>
</protein>